<dbReference type="RefSeq" id="WP_317776001.1">
    <property type="nucleotide sequence ID" value="NZ_JAWMAJ010000340.1"/>
</dbReference>
<dbReference type="InterPro" id="IPR046922">
    <property type="entry name" value="CATRA-N"/>
</dbReference>
<reference evidence="3 4" key="1">
    <citation type="submission" date="2023-10" db="EMBL/GenBank/DDBJ databases">
        <title>Characterization of rhizosphere-enriched actinobacteria from wheat plants lab-grown on chernevaya soil.</title>
        <authorList>
            <person name="Tikhonova E.N."/>
            <person name="Konopkin A."/>
            <person name="Kravchenko I.K."/>
        </authorList>
    </citation>
    <scope>NUCLEOTIDE SEQUENCE [LARGE SCALE GENOMIC DNA]</scope>
    <source>
        <strain evidence="3 4">RR29</strain>
    </source>
</reference>
<evidence type="ECO:0000313" key="4">
    <source>
        <dbReference type="Proteomes" id="UP001187346"/>
    </source>
</evidence>
<organism evidence="3 4">
    <name type="scientific">Streptomyces prunicolor</name>
    <dbReference type="NCBI Taxonomy" id="67348"/>
    <lineage>
        <taxon>Bacteria</taxon>
        <taxon>Bacillati</taxon>
        <taxon>Actinomycetota</taxon>
        <taxon>Actinomycetes</taxon>
        <taxon>Kitasatosporales</taxon>
        <taxon>Streptomycetaceae</taxon>
        <taxon>Streptomyces</taxon>
    </lineage>
</organism>
<dbReference type="PANTHER" id="PTHR12526">
    <property type="entry name" value="GLYCOSYLTRANSFERASE"/>
    <property type="match status" value="1"/>
</dbReference>
<keyword evidence="4" id="KW-1185">Reference proteome</keyword>
<dbReference type="NCBIfam" id="NF038357">
    <property type="entry name" value="BN6_48550_fam"/>
    <property type="match status" value="1"/>
</dbReference>
<dbReference type="Proteomes" id="UP001187346">
    <property type="component" value="Unassembled WGS sequence"/>
</dbReference>
<comment type="caution">
    <text evidence="3">The sequence shown here is derived from an EMBL/GenBank/DDBJ whole genome shotgun (WGS) entry which is preliminary data.</text>
</comment>
<proteinExistence type="predicted"/>
<dbReference type="CDD" id="cd03801">
    <property type="entry name" value="GT4_PimA-like"/>
    <property type="match status" value="1"/>
</dbReference>
<evidence type="ECO:0000256" key="1">
    <source>
        <dbReference type="ARBA" id="ARBA00021292"/>
    </source>
</evidence>
<name>A0ABU4FSR4_9ACTN</name>
<dbReference type="Pfam" id="PF20706">
    <property type="entry name" value="GT4-conflict"/>
    <property type="match status" value="1"/>
</dbReference>
<accession>A0ABU4FSR4</accession>
<dbReference type="EMBL" id="JAWMAJ010000340">
    <property type="protein sequence ID" value="MDV7223602.1"/>
    <property type="molecule type" value="Genomic_DNA"/>
</dbReference>
<sequence length="721" mass="78285">MPEDELTEREVTADQVTEREVVVHVFVPLDGAHAEEGVASVRAMWGRFRELQHSERELYASLPVDMPDVLPGPAAHGSVVVAGVQSADRLDQAILRRHRQILNLSVLLGAGPGREWSGLRERVETIIGPLGACHLGAVTLELGKAPAQTPGDADVLELERGDEDAARRVLRLLGRTGADGQLGAWAWSDGGGHPEMPHFVRHLMHMTAIRHQHRTYRWLMEARATGTTKPLARMRTPDGGEDRELPSTAEIHYIRDSVDGSWHNARQALESSGLDGGSVAAADRRFTSSFLGWLNDILAHLRMAGIGDPLPGPRRGPDQRVRVLVVADEWFPARGGLSTFNSKLCVALARQNADVRVMVEAATPDERADAAEYGVRLIDVAQPGLSTDAALSVPPVFDDGFVPDVVIGHGRVTGPPAKALVERYFKNAERLHFLHVEPDQAEAHKPHAEGDLAARAEDRTDLELRLCRGALHPMPVGLRLERALLPHLRTPEYRDLAAPVRIDPGFDDGTPVIQPRPEEIPQILLLGRLADADLKGLDIAARALGKAISRAEGPGSCHLFVRGVPPDESEELALQVEKWLDNPAVDVHPRRYSADPRRIRNDLARASLVLMPSRAEAFGLAGAEAIACGVPVLVSGRSGLGMLLHSQGTPAAARAVVDVNGKRGHRKADVETWAQAIHSVLRNPPAAFDDAAGLRDHMAARYTWASAATTVLDCVRRHDST</sequence>
<dbReference type="Pfam" id="PF20269">
    <property type="entry name" value="CATRA-N"/>
    <property type="match status" value="1"/>
</dbReference>
<dbReference type="Gene3D" id="3.40.50.2000">
    <property type="entry name" value="Glycogen Phosphorylase B"/>
    <property type="match status" value="1"/>
</dbReference>
<dbReference type="SUPFAM" id="SSF53756">
    <property type="entry name" value="UDP-Glycosyltransferase/glycogen phosphorylase"/>
    <property type="match status" value="1"/>
</dbReference>
<gene>
    <name evidence="3" type="ORF">R5A26_47585</name>
</gene>
<evidence type="ECO:0000313" key="3">
    <source>
        <dbReference type="EMBL" id="MDV7223602.1"/>
    </source>
</evidence>
<evidence type="ECO:0000259" key="2">
    <source>
        <dbReference type="Pfam" id="PF20269"/>
    </source>
</evidence>
<feature type="domain" description="CASPASE and TPR Repeat-Associated N-terminal" evidence="2">
    <location>
        <begin position="20"/>
        <end position="154"/>
    </location>
</feature>
<protein>
    <recommendedName>
        <fullName evidence="1">D-inositol 3-phosphate glycosyltransferase</fullName>
    </recommendedName>
</protein>